<evidence type="ECO:0000313" key="1">
    <source>
        <dbReference type="EMBL" id="ARU58743.1"/>
    </source>
</evidence>
<dbReference type="Proteomes" id="UP000196027">
    <property type="component" value="Chromosome"/>
</dbReference>
<dbReference type="AlphaFoldDB" id="A0A1Y0IH62"/>
<keyword evidence="2" id="KW-1185">Reference proteome</keyword>
<reference evidence="1 2" key="1">
    <citation type="submission" date="2017-05" db="EMBL/GenBank/DDBJ databases">
        <title>Genomic insights into alkan degradation activity of Oleiphilus messinensis.</title>
        <authorList>
            <person name="Kozyavkin S.A."/>
            <person name="Slesarev A.I."/>
            <person name="Golyshin P.N."/>
            <person name="Korzhenkov A."/>
            <person name="Golyshina O.N."/>
            <person name="Toshchakov S.V."/>
        </authorList>
    </citation>
    <scope>NUCLEOTIDE SEQUENCE [LARGE SCALE GENOMIC DNA]</scope>
    <source>
        <strain evidence="1 2">ME102</strain>
    </source>
</reference>
<gene>
    <name evidence="1" type="ORF">OLMES_4754</name>
</gene>
<accession>A0A1Y0IH62</accession>
<sequence length="88" mass="9951">MSSVEESRQGKVIDELKTFIKKVLSDPGLAQKCMEIARELKDEPDAQRKIAEAISSQTVVRIPEVMSEADKMFIEIIHDVLEDESALY</sequence>
<protein>
    <submittedName>
        <fullName evidence="1">Uncharacterized protein</fullName>
    </submittedName>
</protein>
<organism evidence="1 2">
    <name type="scientific">Oleiphilus messinensis</name>
    <dbReference type="NCBI Taxonomy" id="141451"/>
    <lineage>
        <taxon>Bacteria</taxon>
        <taxon>Pseudomonadati</taxon>
        <taxon>Pseudomonadota</taxon>
        <taxon>Gammaproteobacteria</taxon>
        <taxon>Oceanospirillales</taxon>
        <taxon>Oleiphilaceae</taxon>
        <taxon>Oleiphilus</taxon>
    </lineage>
</organism>
<dbReference type="OrthoDB" id="6120634at2"/>
<dbReference type="EMBL" id="CP021425">
    <property type="protein sequence ID" value="ARU58743.1"/>
    <property type="molecule type" value="Genomic_DNA"/>
</dbReference>
<evidence type="ECO:0000313" key="2">
    <source>
        <dbReference type="Proteomes" id="UP000196027"/>
    </source>
</evidence>
<name>A0A1Y0IH62_9GAMM</name>
<dbReference type="RefSeq" id="WP_087463485.1">
    <property type="nucleotide sequence ID" value="NZ_CP021425.1"/>
</dbReference>
<dbReference type="KEGG" id="ome:OLMES_4754"/>
<proteinExistence type="predicted"/>